<evidence type="ECO:0000313" key="1">
    <source>
        <dbReference type="Proteomes" id="UP000887565"/>
    </source>
</evidence>
<keyword evidence="1" id="KW-1185">Reference proteome</keyword>
<proteinExistence type="predicted"/>
<evidence type="ECO:0000313" key="2">
    <source>
        <dbReference type="WBParaSite" id="nRc.2.0.1.t44555-RA"/>
    </source>
</evidence>
<organism evidence="1 2">
    <name type="scientific">Romanomermis culicivorax</name>
    <name type="common">Nematode worm</name>
    <dbReference type="NCBI Taxonomy" id="13658"/>
    <lineage>
        <taxon>Eukaryota</taxon>
        <taxon>Metazoa</taxon>
        <taxon>Ecdysozoa</taxon>
        <taxon>Nematoda</taxon>
        <taxon>Enoplea</taxon>
        <taxon>Dorylaimia</taxon>
        <taxon>Mermithida</taxon>
        <taxon>Mermithoidea</taxon>
        <taxon>Mermithidae</taxon>
        <taxon>Romanomermis</taxon>
    </lineage>
</organism>
<dbReference type="AlphaFoldDB" id="A0A915L1G6"/>
<sequence>MQGSKTSKKLCYDDPHKQIKVENNTSLVFRPTKMTIDYATWSKQGQIWKNCALMTQWSPKWKTPDYNMT</sequence>
<name>A0A915L1G6_ROMCU</name>
<accession>A0A915L1G6</accession>
<dbReference type="WBParaSite" id="nRc.2.0.1.t44555-RA">
    <property type="protein sequence ID" value="nRc.2.0.1.t44555-RA"/>
    <property type="gene ID" value="nRc.2.0.1.g44555"/>
</dbReference>
<dbReference type="Proteomes" id="UP000887565">
    <property type="component" value="Unplaced"/>
</dbReference>
<reference evidence="2" key="1">
    <citation type="submission" date="2022-11" db="UniProtKB">
        <authorList>
            <consortium name="WormBaseParasite"/>
        </authorList>
    </citation>
    <scope>IDENTIFICATION</scope>
</reference>
<protein>
    <submittedName>
        <fullName evidence="2">Uncharacterized protein</fullName>
    </submittedName>
</protein>